<gene>
    <name evidence="1" type="ORF">ZHD862_LOCUS39325</name>
</gene>
<proteinExistence type="predicted"/>
<dbReference type="Proteomes" id="UP000663864">
    <property type="component" value="Unassembled WGS sequence"/>
</dbReference>
<evidence type="ECO:0000313" key="2">
    <source>
        <dbReference type="Proteomes" id="UP000663864"/>
    </source>
</evidence>
<feature type="non-terminal residue" evidence="1">
    <location>
        <position position="1"/>
    </location>
</feature>
<dbReference type="AlphaFoldDB" id="A0A815WZP6"/>
<protein>
    <submittedName>
        <fullName evidence="1">Uncharacterized protein</fullName>
    </submittedName>
</protein>
<comment type="caution">
    <text evidence="1">The sequence shown here is derived from an EMBL/GenBank/DDBJ whole genome shotgun (WGS) entry which is preliminary data.</text>
</comment>
<dbReference type="EMBL" id="CAJNOT010016818">
    <property type="protein sequence ID" value="CAF1549922.1"/>
    <property type="molecule type" value="Genomic_DNA"/>
</dbReference>
<reference evidence="1" key="1">
    <citation type="submission" date="2021-02" db="EMBL/GenBank/DDBJ databases">
        <authorList>
            <person name="Nowell W R."/>
        </authorList>
    </citation>
    <scope>NUCLEOTIDE SEQUENCE</scope>
</reference>
<evidence type="ECO:0000313" key="1">
    <source>
        <dbReference type="EMBL" id="CAF1549922.1"/>
    </source>
</evidence>
<accession>A0A815WZP6</accession>
<sequence>KIEACSLITTTSSINSHPLTTTITTTLGITARQHVVINNAK</sequence>
<organism evidence="1 2">
    <name type="scientific">Rotaria sordida</name>
    <dbReference type="NCBI Taxonomy" id="392033"/>
    <lineage>
        <taxon>Eukaryota</taxon>
        <taxon>Metazoa</taxon>
        <taxon>Spiralia</taxon>
        <taxon>Gnathifera</taxon>
        <taxon>Rotifera</taxon>
        <taxon>Eurotatoria</taxon>
        <taxon>Bdelloidea</taxon>
        <taxon>Philodinida</taxon>
        <taxon>Philodinidae</taxon>
        <taxon>Rotaria</taxon>
    </lineage>
</organism>
<name>A0A815WZP6_9BILA</name>